<name>B3NE79_DROER</name>
<dbReference type="EMBL" id="CH954178">
    <property type="protein sequence ID" value="EDV52643.1"/>
    <property type="molecule type" value="Genomic_DNA"/>
</dbReference>
<proteinExistence type="predicted"/>
<dbReference type="eggNOG" id="ENOG502TCJ3">
    <property type="taxonomic scope" value="Eukaryota"/>
</dbReference>
<reference evidence="2 3" key="2">
    <citation type="journal article" date="2008" name="Bioinformatics">
        <title>Assembly reconciliation.</title>
        <authorList>
            <person name="Zimin A.V."/>
            <person name="Smith D.R."/>
            <person name="Sutton G."/>
            <person name="Yorke J.A."/>
        </authorList>
    </citation>
    <scope>NUCLEOTIDE SEQUENCE [LARGE SCALE GENOMIC DNA]</scope>
    <source>
        <strain evidence="2 3">TSC#14021-0224.01</strain>
    </source>
</reference>
<evidence type="ECO:0000256" key="1">
    <source>
        <dbReference type="SAM" id="MobiDB-lite"/>
    </source>
</evidence>
<feature type="compositionally biased region" description="Basic and acidic residues" evidence="1">
    <location>
        <begin position="1"/>
        <end position="10"/>
    </location>
</feature>
<dbReference type="OMA" id="APKQTCI"/>
<dbReference type="HOGENOM" id="CLU_187898_0_0_1"/>
<protein>
    <submittedName>
        <fullName evidence="2">Uncharacterized protein</fullName>
    </submittedName>
</protein>
<dbReference type="PhylomeDB" id="B3NE79"/>
<dbReference type="OrthoDB" id="7918813at2759"/>
<keyword evidence="3" id="KW-1185">Reference proteome</keyword>
<evidence type="ECO:0000313" key="3">
    <source>
        <dbReference type="Proteomes" id="UP000008711"/>
    </source>
</evidence>
<dbReference type="Proteomes" id="UP000008711">
    <property type="component" value="Unassembled WGS sequence"/>
</dbReference>
<sequence>MSSQFREKRGIASSAHNELPTMDPTESDFALELKSAPKQTCIPEHQRQRLASSDTSVYQRESVFDMPDKSWSVLYFGSGKDKTSN</sequence>
<dbReference type="AlphaFoldDB" id="B3NE79"/>
<reference evidence="2 3" key="1">
    <citation type="journal article" date="2007" name="Nature">
        <title>Evolution of genes and genomes on the Drosophila phylogeny.</title>
        <authorList>
            <consortium name="Drosophila 12 Genomes Consortium"/>
            <person name="Clark A.G."/>
            <person name="Eisen M.B."/>
            <person name="Smith D.R."/>
            <person name="Bergman C.M."/>
            <person name="Oliver B."/>
            <person name="Markow T.A."/>
            <person name="Kaufman T.C."/>
            <person name="Kellis M."/>
            <person name="Gelbart W."/>
            <person name="Iyer V.N."/>
            <person name="Pollard D.A."/>
            <person name="Sackton T.B."/>
            <person name="Larracuente A.M."/>
            <person name="Singh N.D."/>
            <person name="Abad J.P."/>
            <person name="Abt D.N."/>
            <person name="Adryan B."/>
            <person name="Aguade M."/>
            <person name="Akashi H."/>
            <person name="Anderson W.W."/>
            <person name="Aquadro C.F."/>
            <person name="Ardell D.H."/>
            <person name="Arguello R."/>
            <person name="Artieri C.G."/>
            <person name="Barbash D.A."/>
            <person name="Barker D."/>
            <person name="Barsanti P."/>
            <person name="Batterham P."/>
            <person name="Batzoglou S."/>
            <person name="Begun D."/>
            <person name="Bhutkar A."/>
            <person name="Blanco E."/>
            <person name="Bosak S.A."/>
            <person name="Bradley R.K."/>
            <person name="Brand A.D."/>
            <person name="Brent M.R."/>
            <person name="Brooks A.N."/>
            <person name="Brown R.H."/>
            <person name="Butlin R.K."/>
            <person name="Caggese C."/>
            <person name="Calvi B.R."/>
            <person name="Bernardo de Carvalho A."/>
            <person name="Caspi A."/>
            <person name="Castrezana S."/>
            <person name="Celniker S.E."/>
            <person name="Chang J.L."/>
            <person name="Chapple C."/>
            <person name="Chatterji S."/>
            <person name="Chinwalla A."/>
            <person name="Civetta A."/>
            <person name="Clifton S.W."/>
            <person name="Comeron J.M."/>
            <person name="Costello J.C."/>
            <person name="Coyne J.A."/>
            <person name="Daub J."/>
            <person name="David R.G."/>
            <person name="Delcher A.L."/>
            <person name="Delehaunty K."/>
            <person name="Do C.B."/>
            <person name="Ebling H."/>
            <person name="Edwards K."/>
            <person name="Eickbush T."/>
            <person name="Evans J.D."/>
            <person name="Filipski A."/>
            <person name="Findeiss S."/>
            <person name="Freyhult E."/>
            <person name="Fulton L."/>
            <person name="Fulton R."/>
            <person name="Garcia A.C."/>
            <person name="Gardiner A."/>
            <person name="Garfield D.A."/>
            <person name="Garvin B.E."/>
            <person name="Gibson G."/>
            <person name="Gilbert D."/>
            <person name="Gnerre S."/>
            <person name="Godfrey J."/>
            <person name="Good R."/>
            <person name="Gotea V."/>
            <person name="Gravely B."/>
            <person name="Greenberg A.J."/>
            <person name="Griffiths-Jones S."/>
            <person name="Gross S."/>
            <person name="Guigo R."/>
            <person name="Gustafson E.A."/>
            <person name="Haerty W."/>
            <person name="Hahn M.W."/>
            <person name="Halligan D.L."/>
            <person name="Halpern A.L."/>
            <person name="Halter G.M."/>
            <person name="Han M.V."/>
            <person name="Heger A."/>
            <person name="Hillier L."/>
            <person name="Hinrichs A.S."/>
            <person name="Holmes I."/>
            <person name="Hoskins R.A."/>
            <person name="Hubisz M.J."/>
            <person name="Hultmark D."/>
            <person name="Huntley M.A."/>
            <person name="Jaffe D.B."/>
            <person name="Jagadeeshan S."/>
            <person name="Jeck W.R."/>
            <person name="Johnson J."/>
            <person name="Jones C.D."/>
            <person name="Jordan W.C."/>
            <person name="Karpen G.H."/>
            <person name="Kataoka E."/>
            <person name="Keightley P.D."/>
            <person name="Kheradpour P."/>
            <person name="Kirkness E.F."/>
            <person name="Koerich L.B."/>
            <person name="Kristiansen K."/>
            <person name="Kudrna D."/>
            <person name="Kulathinal R.J."/>
            <person name="Kumar S."/>
            <person name="Kwok R."/>
            <person name="Lander E."/>
            <person name="Langley C.H."/>
            <person name="Lapoint R."/>
            <person name="Lazzaro B.P."/>
            <person name="Lee S.J."/>
            <person name="Levesque L."/>
            <person name="Li R."/>
            <person name="Lin C.F."/>
            <person name="Lin M.F."/>
            <person name="Lindblad-Toh K."/>
            <person name="Llopart A."/>
            <person name="Long M."/>
            <person name="Low L."/>
            <person name="Lozovsky E."/>
            <person name="Lu J."/>
            <person name="Luo M."/>
            <person name="Machado C.A."/>
            <person name="Makalowski W."/>
            <person name="Marzo M."/>
            <person name="Matsuda M."/>
            <person name="Matzkin L."/>
            <person name="McAllister B."/>
            <person name="McBride C.S."/>
            <person name="McKernan B."/>
            <person name="McKernan K."/>
            <person name="Mendez-Lago M."/>
            <person name="Minx P."/>
            <person name="Mollenhauer M.U."/>
            <person name="Montooth K."/>
            <person name="Mount S.M."/>
            <person name="Mu X."/>
            <person name="Myers E."/>
            <person name="Negre B."/>
            <person name="Newfeld S."/>
            <person name="Nielsen R."/>
            <person name="Noor M.A."/>
            <person name="O'Grady P."/>
            <person name="Pachter L."/>
            <person name="Papaceit M."/>
            <person name="Parisi M.J."/>
            <person name="Parisi M."/>
            <person name="Parts L."/>
            <person name="Pedersen J.S."/>
            <person name="Pesole G."/>
            <person name="Phillippy A.M."/>
            <person name="Ponting C.P."/>
            <person name="Pop M."/>
            <person name="Porcelli D."/>
            <person name="Powell J.R."/>
            <person name="Prohaska S."/>
            <person name="Pruitt K."/>
            <person name="Puig M."/>
            <person name="Quesneville H."/>
            <person name="Ram K.R."/>
            <person name="Rand D."/>
            <person name="Rasmussen M.D."/>
            <person name="Reed L.K."/>
            <person name="Reenan R."/>
            <person name="Reily A."/>
            <person name="Remington K.A."/>
            <person name="Rieger T.T."/>
            <person name="Ritchie M.G."/>
            <person name="Robin C."/>
            <person name="Rogers Y.H."/>
            <person name="Rohde C."/>
            <person name="Rozas J."/>
            <person name="Rubenfield M.J."/>
            <person name="Ruiz A."/>
            <person name="Russo S."/>
            <person name="Salzberg S.L."/>
            <person name="Sanchez-Gracia A."/>
            <person name="Saranga D.J."/>
            <person name="Sato H."/>
            <person name="Schaeffer S.W."/>
            <person name="Schatz M.C."/>
            <person name="Schlenke T."/>
            <person name="Schwartz R."/>
            <person name="Segarra C."/>
            <person name="Singh R.S."/>
            <person name="Sirot L."/>
            <person name="Sirota M."/>
            <person name="Sisneros N.B."/>
            <person name="Smith C.D."/>
            <person name="Smith T.F."/>
            <person name="Spieth J."/>
            <person name="Stage D.E."/>
            <person name="Stark A."/>
            <person name="Stephan W."/>
            <person name="Strausberg R.L."/>
            <person name="Strempel S."/>
            <person name="Sturgill D."/>
            <person name="Sutton G."/>
            <person name="Sutton G.G."/>
            <person name="Tao W."/>
            <person name="Teichmann S."/>
            <person name="Tobari Y.N."/>
            <person name="Tomimura Y."/>
            <person name="Tsolas J.M."/>
            <person name="Valente V.L."/>
            <person name="Venter E."/>
            <person name="Venter J.C."/>
            <person name="Vicario S."/>
            <person name="Vieira F.G."/>
            <person name="Vilella A.J."/>
            <person name="Villasante A."/>
            <person name="Walenz B."/>
            <person name="Wang J."/>
            <person name="Wasserman M."/>
            <person name="Watts T."/>
            <person name="Wilson D."/>
            <person name="Wilson R.K."/>
            <person name="Wing R.A."/>
            <person name="Wolfner M.F."/>
            <person name="Wong A."/>
            <person name="Wong G.K."/>
            <person name="Wu C.I."/>
            <person name="Wu G."/>
            <person name="Yamamoto D."/>
            <person name="Yang H.P."/>
            <person name="Yang S.P."/>
            <person name="Yorke J.A."/>
            <person name="Yoshida K."/>
            <person name="Zdobnov E."/>
            <person name="Zhang P."/>
            <person name="Zhang Y."/>
            <person name="Zimin A.V."/>
            <person name="Baldwin J."/>
            <person name="Abdouelleil A."/>
            <person name="Abdulkadir J."/>
            <person name="Abebe A."/>
            <person name="Abera B."/>
            <person name="Abreu J."/>
            <person name="Acer S.C."/>
            <person name="Aftuck L."/>
            <person name="Alexander A."/>
            <person name="An P."/>
            <person name="Anderson E."/>
            <person name="Anderson S."/>
            <person name="Arachi H."/>
            <person name="Azer M."/>
            <person name="Bachantsang P."/>
            <person name="Barry A."/>
            <person name="Bayul T."/>
            <person name="Berlin A."/>
            <person name="Bessette D."/>
            <person name="Bloom T."/>
            <person name="Blye J."/>
            <person name="Boguslavskiy L."/>
            <person name="Bonnet C."/>
            <person name="Boukhgalter B."/>
            <person name="Bourzgui I."/>
            <person name="Brown A."/>
            <person name="Cahill P."/>
            <person name="Channer S."/>
            <person name="Cheshatsang Y."/>
            <person name="Chuda L."/>
            <person name="Citroen M."/>
            <person name="Collymore A."/>
            <person name="Cooke P."/>
            <person name="Costello M."/>
            <person name="D'Aco K."/>
            <person name="Daza R."/>
            <person name="De Haan G."/>
            <person name="DeGray S."/>
            <person name="DeMaso C."/>
            <person name="Dhargay N."/>
            <person name="Dooley K."/>
            <person name="Dooley E."/>
            <person name="Doricent M."/>
            <person name="Dorje P."/>
            <person name="Dorjee K."/>
            <person name="Dupes A."/>
            <person name="Elong R."/>
            <person name="Falk J."/>
            <person name="Farina A."/>
            <person name="Faro S."/>
            <person name="Ferguson D."/>
            <person name="Fisher S."/>
            <person name="Foley C.D."/>
            <person name="Franke A."/>
            <person name="Friedrich D."/>
            <person name="Gadbois L."/>
            <person name="Gearin G."/>
            <person name="Gearin C.R."/>
            <person name="Giannoukos G."/>
            <person name="Goode T."/>
            <person name="Graham J."/>
            <person name="Grandbois E."/>
            <person name="Grewal S."/>
            <person name="Gyaltsen K."/>
            <person name="Hafez N."/>
            <person name="Hagos B."/>
            <person name="Hall J."/>
            <person name="Henson C."/>
            <person name="Hollinger A."/>
            <person name="Honan T."/>
            <person name="Huard M.D."/>
            <person name="Hughes L."/>
            <person name="Hurhula B."/>
            <person name="Husby M.E."/>
            <person name="Kamat A."/>
            <person name="Kanga B."/>
            <person name="Kashin S."/>
            <person name="Khazanovich D."/>
            <person name="Kisner P."/>
            <person name="Lance K."/>
            <person name="Lara M."/>
            <person name="Lee W."/>
            <person name="Lennon N."/>
            <person name="Letendre F."/>
            <person name="LeVine R."/>
            <person name="Lipovsky A."/>
            <person name="Liu X."/>
            <person name="Liu J."/>
            <person name="Liu S."/>
            <person name="Lokyitsang T."/>
            <person name="Lokyitsang Y."/>
            <person name="Lubonja R."/>
            <person name="Lui A."/>
            <person name="MacDonald P."/>
            <person name="Magnisalis V."/>
            <person name="Maru K."/>
            <person name="Matthews C."/>
            <person name="McCusker W."/>
            <person name="McDonough S."/>
            <person name="Mehta T."/>
            <person name="Meldrim J."/>
            <person name="Meneus L."/>
            <person name="Mihai O."/>
            <person name="Mihalev A."/>
            <person name="Mihova T."/>
            <person name="Mittelman R."/>
            <person name="Mlenga V."/>
            <person name="Montmayeur A."/>
            <person name="Mulrain L."/>
            <person name="Navidi A."/>
            <person name="Naylor J."/>
            <person name="Negash T."/>
            <person name="Nguyen T."/>
            <person name="Nguyen N."/>
            <person name="Nicol R."/>
            <person name="Norbu C."/>
            <person name="Norbu N."/>
            <person name="Novod N."/>
            <person name="O'Neill B."/>
            <person name="Osman S."/>
            <person name="Markiewicz E."/>
            <person name="Oyono O.L."/>
            <person name="Patti C."/>
            <person name="Phunkhang P."/>
            <person name="Pierre F."/>
            <person name="Priest M."/>
            <person name="Raghuraman S."/>
            <person name="Rege F."/>
            <person name="Reyes R."/>
            <person name="Rise C."/>
            <person name="Rogov P."/>
            <person name="Ross K."/>
            <person name="Ryan E."/>
            <person name="Settipalli S."/>
            <person name="Shea T."/>
            <person name="Sherpa N."/>
            <person name="Shi L."/>
            <person name="Shih D."/>
            <person name="Sparrow T."/>
            <person name="Spaulding J."/>
            <person name="Stalker J."/>
            <person name="Stange-Thomann N."/>
            <person name="Stavropoulos S."/>
            <person name="Stone C."/>
            <person name="Strader C."/>
            <person name="Tesfaye S."/>
            <person name="Thomson T."/>
            <person name="Thoulutsang Y."/>
            <person name="Thoulutsang D."/>
            <person name="Topham K."/>
            <person name="Topping I."/>
            <person name="Tsamla T."/>
            <person name="Vassiliev H."/>
            <person name="Vo A."/>
            <person name="Wangchuk T."/>
            <person name="Wangdi T."/>
            <person name="Weiand M."/>
            <person name="Wilkinson J."/>
            <person name="Wilson A."/>
            <person name="Yadav S."/>
            <person name="Young G."/>
            <person name="Yu Q."/>
            <person name="Zembek L."/>
            <person name="Zhong D."/>
            <person name="Zimmer A."/>
            <person name="Zwirko Z."/>
            <person name="Jaffe D.B."/>
            <person name="Alvarez P."/>
            <person name="Brockman W."/>
            <person name="Butler J."/>
            <person name="Chin C."/>
            <person name="Gnerre S."/>
            <person name="Grabherr M."/>
            <person name="Kleber M."/>
            <person name="Mauceli E."/>
            <person name="MacCallum I."/>
        </authorList>
    </citation>
    <scope>NUCLEOTIDE SEQUENCE [LARGE SCALE GENOMIC DNA]</scope>
    <source>
        <strain evidence="2 3">TSC#14021-0224.01</strain>
    </source>
</reference>
<organism evidence="2 3">
    <name type="scientific">Drosophila erecta</name>
    <name type="common">Fruit fly</name>
    <dbReference type="NCBI Taxonomy" id="7220"/>
    <lineage>
        <taxon>Eukaryota</taxon>
        <taxon>Metazoa</taxon>
        <taxon>Ecdysozoa</taxon>
        <taxon>Arthropoda</taxon>
        <taxon>Hexapoda</taxon>
        <taxon>Insecta</taxon>
        <taxon>Pterygota</taxon>
        <taxon>Neoptera</taxon>
        <taxon>Endopterygota</taxon>
        <taxon>Diptera</taxon>
        <taxon>Brachycera</taxon>
        <taxon>Muscomorpha</taxon>
        <taxon>Ephydroidea</taxon>
        <taxon>Drosophilidae</taxon>
        <taxon>Drosophila</taxon>
        <taxon>Sophophora</taxon>
    </lineage>
</organism>
<accession>B3NE79</accession>
<evidence type="ECO:0000313" key="2">
    <source>
        <dbReference type="EMBL" id="EDV52643.1"/>
    </source>
</evidence>
<feature type="region of interest" description="Disordered" evidence="1">
    <location>
        <begin position="1"/>
        <end position="28"/>
    </location>
</feature>
<gene>
    <name evidence="2" type="primary">Dere\GG16181</name>
    <name evidence="2" type="synonym">dere_GLEANR_16186</name>
    <name evidence="2" type="synonym">GG16181</name>
    <name evidence="2" type="ORF">Dere_GG16181</name>
</gene>